<dbReference type="InterPro" id="IPR000013">
    <property type="entry name" value="Peptidase_M7"/>
</dbReference>
<comment type="cofactor">
    <cofactor evidence="2">
        <name>Zn(2+)</name>
        <dbReference type="ChEBI" id="CHEBI:29105"/>
    </cofactor>
</comment>
<accession>A0A286DST1</accession>
<evidence type="ECO:0000256" key="12">
    <source>
        <dbReference type="ARBA" id="ARBA00023049"/>
    </source>
</evidence>
<dbReference type="OrthoDB" id="5243084at2"/>
<keyword evidence="9" id="KW-0479">Metal-binding</keyword>
<keyword evidence="12" id="KW-0482">Metalloprotease</keyword>
<evidence type="ECO:0000256" key="10">
    <source>
        <dbReference type="ARBA" id="ARBA00022801"/>
    </source>
</evidence>
<keyword evidence="8" id="KW-0645">Protease</keyword>
<reference evidence="16 17" key="1">
    <citation type="submission" date="2017-09" db="EMBL/GenBank/DDBJ databases">
        <authorList>
            <person name="Ehlers B."/>
            <person name="Leendertz F.H."/>
        </authorList>
    </citation>
    <scope>NUCLEOTIDE SEQUENCE [LARGE SCALE GENOMIC DNA]</scope>
    <source>
        <strain evidence="16 17">CGMCC 4.7095</strain>
    </source>
</reference>
<name>A0A286DST1_9ACTN</name>
<comment type="subcellular location">
    <subcellularLocation>
        <location evidence="3">Secreted</location>
    </subcellularLocation>
</comment>
<evidence type="ECO:0000256" key="7">
    <source>
        <dbReference type="ARBA" id="ARBA00022525"/>
    </source>
</evidence>
<evidence type="ECO:0000256" key="2">
    <source>
        <dbReference type="ARBA" id="ARBA00001947"/>
    </source>
</evidence>
<dbReference type="GO" id="GO:0008270">
    <property type="term" value="F:zinc ion binding"/>
    <property type="evidence" value="ECO:0007669"/>
    <property type="project" value="InterPro"/>
</dbReference>
<evidence type="ECO:0000256" key="9">
    <source>
        <dbReference type="ARBA" id="ARBA00022723"/>
    </source>
</evidence>
<dbReference type="Pfam" id="PF02031">
    <property type="entry name" value="Peptidase_M7"/>
    <property type="match status" value="1"/>
</dbReference>
<evidence type="ECO:0000256" key="4">
    <source>
        <dbReference type="ARBA" id="ARBA00006571"/>
    </source>
</evidence>
<dbReference type="AlphaFoldDB" id="A0A286DST1"/>
<sequence length="180" mass="18582">MTLNKATRVLVTLLASVALLWTSGQAVADDHSAAATTVTYDASGAEEFVDAVHAGAAVWNETVVNVRLEPADPGQSANVEIVADDGWPRALVTSLGNGTIWMGRQAVDEGHDTTRIAAHELGHILGLPDVKPGPCSSLMSGASAGPDCTNPYPNAEETADVESAFGGASDVPAQLVLHRD</sequence>
<dbReference type="EMBL" id="OCNE01000003">
    <property type="protein sequence ID" value="SOD61736.1"/>
    <property type="molecule type" value="Genomic_DNA"/>
</dbReference>
<dbReference type="PRINTS" id="PR00787">
    <property type="entry name" value="NEUTRALPTASE"/>
</dbReference>
<evidence type="ECO:0000256" key="3">
    <source>
        <dbReference type="ARBA" id="ARBA00004613"/>
    </source>
</evidence>
<evidence type="ECO:0000256" key="6">
    <source>
        <dbReference type="ARBA" id="ARBA00019129"/>
    </source>
</evidence>
<dbReference type="RefSeq" id="WP_141514561.1">
    <property type="nucleotide sequence ID" value="NZ_OCNE01000003.1"/>
</dbReference>
<feature type="chain" id="PRO_5012764124" description="Extracellular small neutral protease" evidence="15">
    <location>
        <begin position="29"/>
        <end position="180"/>
    </location>
</feature>
<keyword evidence="7" id="KW-0964">Secreted</keyword>
<gene>
    <name evidence="16" type="ORF">SAMN06297387_103344</name>
</gene>
<keyword evidence="17" id="KW-1185">Reference proteome</keyword>
<evidence type="ECO:0000256" key="8">
    <source>
        <dbReference type="ARBA" id="ARBA00022670"/>
    </source>
</evidence>
<dbReference type="GO" id="GO:0005576">
    <property type="term" value="C:extracellular region"/>
    <property type="evidence" value="ECO:0007669"/>
    <property type="project" value="UniProtKB-SubCell"/>
</dbReference>
<dbReference type="Proteomes" id="UP000219072">
    <property type="component" value="Unassembled WGS sequence"/>
</dbReference>
<keyword evidence="10" id="KW-0378">Hydrolase</keyword>
<keyword evidence="11" id="KW-0862">Zinc</keyword>
<dbReference type="GO" id="GO:0004222">
    <property type="term" value="F:metalloendopeptidase activity"/>
    <property type="evidence" value="ECO:0007669"/>
    <property type="project" value="InterPro"/>
</dbReference>
<evidence type="ECO:0000256" key="11">
    <source>
        <dbReference type="ARBA" id="ARBA00022833"/>
    </source>
</evidence>
<evidence type="ECO:0000256" key="15">
    <source>
        <dbReference type="SAM" id="SignalP"/>
    </source>
</evidence>
<organism evidence="16 17">
    <name type="scientific">Streptomyces zhaozhouensis</name>
    <dbReference type="NCBI Taxonomy" id="1300267"/>
    <lineage>
        <taxon>Bacteria</taxon>
        <taxon>Bacillati</taxon>
        <taxon>Actinomycetota</taxon>
        <taxon>Actinomycetes</taxon>
        <taxon>Kitasatosporales</taxon>
        <taxon>Streptomycetaceae</taxon>
        <taxon>Streptomyces</taxon>
    </lineage>
</organism>
<protein>
    <recommendedName>
        <fullName evidence="6">Extracellular small neutral protease</fullName>
        <ecNumber evidence="5">3.4.24.77</ecNumber>
    </recommendedName>
    <alternativeName>
        <fullName evidence="14">Snapalysin</fullName>
    </alternativeName>
</protein>
<evidence type="ECO:0000256" key="13">
    <source>
        <dbReference type="ARBA" id="ARBA00023157"/>
    </source>
</evidence>
<dbReference type="GO" id="GO:0006508">
    <property type="term" value="P:proteolysis"/>
    <property type="evidence" value="ECO:0007669"/>
    <property type="project" value="UniProtKB-KW"/>
</dbReference>
<feature type="signal peptide" evidence="15">
    <location>
        <begin position="1"/>
        <end position="28"/>
    </location>
</feature>
<keyword evidence="15" id="KW-0732">Signal</keyword>
<dbReference type="SUPFAM" id="SSF55486">
    <property type="entry name" value="Metalloproteases ('zincins'), catalytic domain"/>
    <property type="match status" value="1"/>
</dbReference>
<proteinExistence type="inferred from homology"/>
<dbReference type="EC" id="3.4.24.77" evidence="5"/>
<comment type="catalytic activity">
    <reaction evidence="1">
        <text>Hydrolyzes proteins with a preference for Tyr or Phe in the P1' position. Has no action on amino-acid p-nitroanilides.</text>
        <dbReference type="EC" id="3.4.24.77"/>
    </reaction>
</comment>
<evidence type="ECO:0000256" key="14">
    <source>
        <dbReference type="ARBA" id="ARBA00029927"/>
    </source>
</evidence>
<evidence type="ECO:0000256" key="5">
    <source>
        <dbReference type="ARBA" id="ARBA00012325"/>
    </source>
</evidence>
<keyword evidence="13" id="KW-1015">Disulfide bond</keyword>
<evidence type="ECO:0000313" key="17">
    <source>
        <dbReference type="Proteomes" id="UP000219072"/>
    </source>
</evidence>
<evidence type="ECO:0000313" key="16">
    <source>
        <dbReference type="EMBL" id="SOD61736.1"/>
    </source>
</evidence>
<dbReference type="InterPro" id="IPR024079">
    <property type="entry name" value="MetalloPept_cat_dom_sf"/>
</dbReference>
<evidence type="ECO:0000256" key="1">
    <source>
        <dbReference type="ARBA" id="ARBA00000612"/>
    </source>
</evidence>
<comment type="similarity">
    <text evidence="4">Belongs to the peptidase M7 family.</text>
</comment>
<dbReference type="Gene3D" id="3.40.390.10">
    <property type="entry name" value="Collagenase (Catalytic Domain)"/>
    <property type="match status" value="1"/>
</dbReference>